<accession>A0A3B0R4P6</accession>
<proteinExistence type="predicted"/>
<dbReference type="EMBL" id="UOEB01000045">
    <property type="protein sequence ID" value="VAV82858.1"/>
    <property type="molecule type" value="Genomic_DNA"/>
</dbReference>
<feature type="non-terminal residue" evidence="1">
    <location>
        <position position="105"/>
    </location>
</feature>
<gene>
    <name evidence="1" type="ORF">MNBD_BACTEROID02-1184</name>
</gene>
<name>A0A3B0R4P6_9ZZZZ</name>
<evidence type="ECO:0000313" key="1">
    <source>
        <dbReference type="EMBL" id="VAV82858.1"/>
    </source>
</evidence>
<reference evidence="1" key="1">
    <citation type="submission" date="2018-06" db="EMBL/GenBank/DDBJ databases">
        <authorList>
            <person name="Zhirakovskaya E."/>
        </authorList>
    </citation>
    <scope>NUCLEOTIDE SEQUENCE</scope>
</reference>
<dbReference type="AlphaFoldDB" id="A0A3B0R4P6"/>
<sequence>MYQLTLLLTAIFAFNVATIAEKIPENPNPDSRITYKTLEELELEDILFNTADNLDVENLDTALIEVLDIEEDAEINFDTKAHLPANFNALQGMHDLNWNTIKLVE</sequence>
<organism evidence="1">
    <name type="scientific">hydrothermal vent metagenome</name>
    <dbReference type="NCBI Taxonomy" id="652676"/>
    <lineage>
        <taxon>unclassified sequences</taxon>
        <taxon>metagenomes</taxon>
        <taxon>ecological metagenomes</taxon>
    </lineage>
</organism>
<protein>
    <submittedName>
        <fullName evidence="1">Uncharacterized protein</fullName>
    </submittedName>
</protein>